<dbReference type="Proteomes" id="UP001177597">
    <property type="component" value="Chromosome"/>
</dbReference>
<accession>A0AA95K0Y7</accession>
<dbReference type="InterPro" id="IPR027417">
    <property type="entry name" value="P-loop_NTPase"/>
</dbReference>
<dbReference type="AlphaFoldDB" id="A0AA95K0Y7"/>
<protein>
    <submittedName>
        <fullName evidence="1">Sulfotransferase</fullName>
    </submittedName>
</protein>
<sequence>MVNPRIITCTGYGGTGSSVVSDLLKEFSNVYSFGDFEFRFLQDPKGIRDLDYGLVQNNNRLTTSYHINNFINYVNFLSSSKVYPYEKFFNGVFKKLSIEYINNLTESRWEGYWHQDIIDASLFKKLLYYTERFYQKKVLKIKDSSAILYNKFFNKKMYYAYPSEDFYIETKKYIRKLVNSTSFDALPYVVFDQLVPPNNTLHYSKYFDDIKIIIIDRDPVDLYLLNKECWKEKWIPTDSVEQYVKWFELLRKHQNYEHEDSSIVLRLSFEDFIYNYSKTVLKVCNFCNLDIIDHKNKFKYFNPNVSVKNTQLEKQYPHFLKDINFIKKKLVQYCYKFNF</sequence>
<dbReference type="Gene3D" id="3.40.50.300">
    <property type="entry name" value="P-loop containing nucleotide triphosphate hydrolases"/>
    <property type="match status" value="1"/>
</dbReference>
<evidence type="ECO:0000313" key="1">
    <source>
        <dbReference type="EMBL" id="WGL95356.1"/>
    </source>
</evidence>
<gene>
    <name evidence="1" type="ORF">QE207_17215</name>
</gene>
<reference evidence="1" key="1">
    <citation type="submission" date="2023-04" db="EMBL/GenBank/DDBJ databases">
        <title>Genome dynamics across the evolutionary transition to endosymbiosis.</title>
        <authorList>
            <person name="Siozios S."/>
            <person name="Nadal-Jimenez P."/>
            <person name="Azagi T."/>
            <person name="Sprong H."/>
            <person name="Frost C.L."/>
            <person name="Parratt S.R."/>
            <person name="Taylor G."/>
            <person name="Brettell L."/>
            <person name="Lew K.C."/>
            <person name="Croft L."/>
            <person name="King K.C."/>
            <person name="Brockhurst M.A."/>
            <person name="Hypsa V."/>
            <person name="Novakova E."/>
            <person name="Darby A.C."/>
            <person name="Hurst G.D.D."/>
        </authorList>
    </citation>
    <scope>NUCLEOTIDE SEQUENCE</scope>
    <source>
        <strain evidence="1">AIh</strain>
    </source>
</reference>
<dbReference type="EMBL" id="CP123498">
    <property type="protein sequence ID" value="WGL95356.1"/>
    <property type="molecule type" value="Genomic_DNA"/>
</dbReference>
<dbReference type="RefSeq" id="WP_280629322.1">
    <property type="nucleotide sequence ID" value="NZ_CP123498.1"/>
</dbReference>
<evidence type="ECO:0000313" key="2">
    <source>
        <dbReference type="Proteomes" id="UP001177597"/>
    </source>
</evidence>
<dbReference type="SUPFAM" id="SSF52540">
    <property type="entry name" value="P-loop containing nucleoside triphosphate hydrolases"/>
    <property type="match status" value="1"/>
</dbReference>
<name>A0AA95K0Y7_9GAMM</name>
<organism evidence="1 2">
    <name type="scientific">Arsenophonus nasoniae</name>
    <name type="common">son-killer infecting Nasonia vitripennis</name>
    <dbReference type="NCBI Taxonomy" id="638"/>
    <lineage>
        <taxon>Bacteria</taxon>
        <taxon>Pseudomonadati</taxon>
        <taxon>Pseudomonadota</taxon>
        <taxon>Gammaproteobacteria</taxon>
        <taxon>Enterobacterales</taxon>
        <taxon>Morganellaceae</taxon>
        <taxon>Arsenophonus</taxon>
    </lineage>
</organism>
<proteinExistence type="predicted"/>